<sequence>MVCPKEDKLLDYVEGILDEDEKAILERHLHSCPYCQQQLEFLNKENELLAQTLKFPTLPEDFAEKIVDQLEPYKSKKKRRLPWILGTAASALIAGGILLSVNPGFAKLVGGIFTSDSVDEGLRMAADTDIATPVNQSVTDAGITLEVEDLIADTTRIALSYRVTNDQGKTLNPFIDFGPESIKLLDEENKEIEDISISWALHDDDYGIFELSLADIEHFAKGMIRLDVDHLAGKDGHWQIDIPVDLSSAYGHQKVVELNESIEIEDVRINFNQVKYATSSTEIDYTLEYTEDAKKRLQQQLMAKEKQFGKEIIDPFFPYFPMIGFRIENSGGEVLGYENIYADENRGHPVSENVIGGRGFWDGNPRDLVSVNNIDSFVPKKNADDELFIVVDTLYRPTVSDFSITFKPEELPKTFDYNGYELTIDSIKEKTEISLEKSWLPVQRHKTVEIKMSGFAIQKAPELRLWAIVDKSGKVYAVNNTGNSVFDERDQHGRFKCAIELSTEEMEEIPDELTLHLIAEREVIPLQTEWRVPLSK</sequence>
<comment type="similarity">
    <text evidence="1">Belongs to the zinc-associated anti-sigma factor (ZAS) superfamily. Anti-sigma-W factor family.</text>
</comment>
<dbReference type="Proteomes" id="UP001595978">
    <property type="component" value="Unassembled WGS sequence"/>
</dbReference>
<dbReference type="InterPro" id="IPR041916">
    <property type="entry name" value="Anti_sigma_zinc_sf"/>
</dbReference>
<comment type="caution">
    <text evidence="6">The sequence shown here is derived from an EMBL/GenBank/DDBJ whole genome shotgun (WGS) entry which is preliminary data.</text>
</comment>
<organism evidence="6 7">
    <name type="scientific">Ureibacillus suwonensis</name>
    <dbReference type="NCBI Taxonomy" id="313007"/>
    <lineage>
        <taxon>Bacteria</taxon>
        <taxon>Bacillati</taxon>
        <taxon>Bacillota</taxon>
        <taxon>Bacilli</taxon>
        <taxon>Bacillales</taxon>
        <taxon>Caryophanaceae</taxon>
        <taxon>Ureibacillus</taxon>
    </lineage>
</organism>
<gene>
    <name evidence="6" type="ORF">ACFPOH_03125</name>
</gene>
<dbReference type="InterPro" id="IPR025436">
    <property type="entry name" value="DUF4179"/>
</dbReference>
<reference evidence="7" key="1">
    <citation type="journal article" date="2019" name="Int. J. Syst. Evol. Microbiol.">
        <title>The Global Catalogue of Microorganisms (GCM) 10K type strain sequencing project: providing services to taxonomists for standard genome sequencing and annotation.</title>
        <authorList>
            <consortium name="The Broad Institute Genomics Platform"/>
            <consortium name="The Broad Institute Genome Sequencing Center for Infectious Disease"/>
            <person name="Wu L."/>
            <person name="Ma J."/>
        </authorList>
    </citation>
    <scope>NUCLEOTIDE SEQUENCE [LARGE SCALE GENOMIC DNA]</scope>
    <source>
        <strain evidence="7">CCUG 56331</strain>
    </source>
</reference>
<feature type="transmembrane region" description="Helical" evidence="3">
    <location>
        <begin position="81"/>
        <end position="101"/>
    </location>
</feature>
<proteinExistence type="inferred from homology"/>
<keyword evidence="3" id="KW-0472">Membrane</keyword>
<dbReference type="Gene3D" id="2.60.40.1630">
    <property type="entry name" value="bacillus anthracis domain"/>
    <property type="match status" value="1"/>
</dbReference>
<evidence type="ECO:0000256" key="3">
    <source>
        <dbReference type="SAM" id="Phobius"/>
    </source>
</evidence>
<keyword evidence="3" id="KW-1133">Transmembrane helix</keyword>
<dbReference type="EMBL" id="JBHSNQ010000037">
    <property type="protein sequence ID" value="MFC5540772.1"/>
    <property type="molecule type" value="Genomic_DNA"/>
</dbReference>
<accession>A0ABW0RD35</accession>
<evidence type="ECO:0000313" key="7">
    <source>
        <dbReference type="Proteomes" id="UP001595978"/>
    </source>
</evidence>
<evidence type="ECO:0000313" key="6">
    <source>
        <dbReference type="EMBL" id="MFC5540772.1"/>
    </source>
</evidence>
<evidence type="ECO:0000259" key="5">
    <source>
        <dbReference type="Pfam" id="PF13786"/>
    </source>
</evidence>
<protein>
    <recommendedName>
        <fullName evidence="2">Anti-sigma-W factor RsiW</fullName>
    </recommendedName>
</protein>
<dbReference type="RefSeq" id="WP_390308830.1">
    <property type="nucleotide sequence ID" value="NZ_JBHSNQ010000037.1"/>
</dbReference>
<evidence type="ECO:0000256" key="2">
    <source>
        <dbReference type="ARBA" id="ARBA00024438"/>
    </source>
</evidence>
<keyword evidence="7" id="KW-1185">Reference proteome</keyword>
<name>A0ABW0RD35_9BACL</name>
<dbReference type="Gene3D" id="1.10.10.1320">
    <property type="entry name" value="Anti-sigma factor, zinc-finger domain"/>
    <property type="match status" value="1"/>
</dbReference>
<dbReference type="Pfam" id="PF13490">
    <property type="entry name" value="zf-HC2"/>
    <property type="match status" value="1"/>
</dbReference>
<evidence type="ECO:0000256" key="1">
    <source>
        <dbReference type="ARBA" id="ARBA00024353"/>
    </source>
</evidence>
<feature type="domain" description="DUF4179" evidence="5">
    <location>
        <begin position="76"/>
        <end position="164"/>
    </location>
</feature>
<evidence type="ECO:0000259" key="4">
    <source>
        <dbReference type="Pfam" id="PF13490"/>
    </source>
</evidence>
<dbReference type="Pfam" id="PF13786">
    <property type="entry name" value="DUF4179"/>
    <property type="match status" value="1"/>
</dbReference>
<keyword evidence="3" id="KW-0812">Transmembrane</keyword>
<dbReference type="InterPro" id="IPR027383">
    <property type="entry name" value="Znf_put"/>
</dbReference>
<feature type="domain" description="Putative zinc-finger" evidence="4">
    <location>
        <begin position="7"/>
        <end position="36"/>
    </location>
</feature>